<keyword evidence="2" id="KW-1185">Reference proteome</keyword>
<dbReference type="InterPro" id="IPR021558">
    <property type="entry name" value="MazE-like"/>
</dbReference>
<name>W9GZR8_9PROT</name>
<dbReference type="OrthoDB" id="3734119at2"/>
<evidence type="ECO:0000313" key="2">
    <source>
        <dbReference type="Proteomes" id="UP000019486"/>
    </source>
</evidence>
<keyword evidence="1" id="KW-0808">Transferase</keyword>
<reference evidence="1 2" key="1">
    <citation type="submission" date="2013-08" db="EMBL/GenBank/DDBJ databases">
        <title>The genome sequence of Skermanella stibiiresistens.</title>
        <authorList>
            <person name="Zhu W."/>
            <person name="Wang G."/>
        </authorList>
    </citation>
    <scope>NUCLEOTIDE SEQUENCE [LARGE SCALE GENOMIC DNA]</scope>
    <source>
        <strain evidence="1 2">SB22</strain>
    </source>
</reference>
<comment type="caution">
    <text evidence="1">The sequence shown here is derived from an EMBL/GenBank/DDBJ whole genome shotgun (WGS) entry which is preliminary data.</text>
</comment>
<dbReference type="GO" id="GO:0016740">
    <property type="term" value="F:transferase activity"/>
    <property type="evidence" value="ECO:0007669"/>
    <property type="project" value="UniProtKB-KW"/>
</dbReference>
<dbReference type="Pfam" id="PF11455">
    <property type="entry name" value="MazE-like"/>
    <property type="match status" value="1"/>
</dbReference>
<dbReference type="Proteomes" id="UP000019486">
    <property type="component" value="Unassembled WGS sequence"/>
</dbReference>
<dbReference type="EMBL" id="AVFL01000012">
    <property type="protein sequence ID" value="EWY39425.1"/>
    <property type="molecule type" value="Genomic_DNA"/>
</dbReference>
<dbReference type="RefSeq" id="WP_037454613.1">
    <property type="nucleotide sequence ID" value="NZ_AVFL01000012.1"/>
</dbReference>
<organism evidence="1 2">
    <name type="scientific">Skermanella stibiiresistens SB22</name>
    <dbReference type="NCBI Taxonomy" id="1385369"/>
    <lineage>
        <taxon>Bacteria</taxon>
        <taxon>Pseudomonadati</taxon>
        <taxon>Pseudomonadota</taxon>
        <taxon>Alphaproteobacteria</taxon>
        <taxon>Rhodospirillales</taxon>
        <taxon>Azospirillaceae</taxon>
        <taxon>Skermanella</taxon>
    </lineage>
</organism>
<evidence type="ECO:0000313" key="1">
    <source>
        <dbReference type="EMBL" id="EWY39425.1"/>
    </source>
</evidence>
<proteinExistence type="predicted"/>
<sequence>MAGASGAKSSRMQVRRHRERLREQVLRPIQIWVPDVRASSFNMEAHRQSLAVAASDHKREDQAFIDTVSVVDLGECGDE</sequence>
<dbReference type="AlphaFoldDB" id="W9GZR8"/>
<dbReference type="STRING" id="1385369.N825_06995"/>
<accession>W9GZR8</accession>
<protein>
    <submittedName>
        <fullName evidence="1">Homoserine O-succinyltransferase</fullName>
    </submittedName>
</protein>
<gene>
    <name evidence="1" type="ORF">N825_06995</name>
</gene>